<dbReference type="SUPFAM" id="SSF57701">
    <property type="entry name" value="Zn2/Cys6 DNA-binding domain"/>
    <property type="match status" value="1"/>
</dbReference>
<accession>A0A5N6XVC4</accession>
<dbReference type="EMBL" id="ML737193">
    <property type="protein sequence ID" value="KAE8336603.1"/>
    <property type="molecule type" value="Genomic_DNA"/>
</dbReference>
<evidence type="ECO:0000313" key="6">
    <source>
        <dbReference type="EMBL" id="KAE8336603.1"/>
    </source>
</evidence>
<feature type="domain" description="Zn(2)-C6 fungal-type" evidence="5">
    <location>
        <begin position="153"/>
        <end position="210"/>
    </location>
</feature>
<dbReference type="Gene3D" id="4.10.240.10">
    <property type="entry name" value="Zn(2)-C6 fungal-type DNA-binding domain"/>
    <property type="match status" value="1"/>
</dbReference>
<dbReference type="GO" id="GO:0009893">
    <property type="term" value="P:positive regulation of metabolic process"/>
    <property type="evidence" value="ECO:0007669"/>
    <property type="project" value="UniProtKB-ARBA"/>
</dbReference>
<organism evidence="6">
    <name type="scientific">Aspergillus arachidicola</name>
    <dbReference type="NCBI Taxonomy" id="656916"/>
    <lineage>
        <taxon>Eukaryota</taxon>
        <taxon>Fungi</taxon>
        <taxon>Dikarya</taxon>
        <taxon>Ascomycota</taxon>
        <taxon>Pezizomycotina</taxon>
        <taxon>Eurotiomycetes</taxon>
        <taxon>Eurotiomycetidae</taxon>
        <taxon>Eurotiales</taxon>
        <taxon>Aspergillaceae</taxon>
        <taxon>Aspergillus</taxon>
        <taxon>Aspergillus subgen. Circumdati</taxon>
    </lineage>
</organism>
<evidence type="ECO:0000256" key="1">
    <source>
        <dbReference type="ARBA" id="ARBA00023015"/>
    </source>
</evidence>
<dbReference type="Proteomes" id="UP000325558">
    <property type="component" value="Unassembled WGS sequence"/>
</dbReference>
<evidence type="ECO:0000256" key="3">
    <source>
        <dbReference type="ARBA" id="ARBA00023163"/>
    </source>
</evidence>
<dbReference type="AlphaFoldDB" id="A0A5N6XVC4"/>
<protein>
    <recommendedName>
        <fullName evidence="5">Zn(2)-C6 fungal-type domain-containing protein</fullName>
    </recommendedName>
</protein>
<evidence type="ECO:0000259" key="5">
    <source>
        <dbReference type="SMART" id="SM00066"/>
    </source>
</evidence>
<dbReference type="GO" id="GO:0008270">
    <property type="term" value="F:zinc ion binding"/>
    <property type="evidence" value="ECO:0007669"/>
    <property type="project" value="InterPro"/>
</dbReference>
<dbReference type="CDD" id="cd00067">
    <property type="entry name" value="GAL4"/>
    <property type="match status" value="1"/>
</dbReference>
<proteinExistence type="predicted"/>
<keyword evidence="1" id="KW-0805">Transcription regulation</keyword>
<dbReference type="GO" id="GO:0000981">
    <property type="term" value="F:DNA-binding transcription factor activity, RNA polymerase II-specific"/>
    <property type="evidence" value="ECO:0007669"/>
    <property type="project" value="InterPro"/>
</dbReference>
<reference evidence="6" key="1">
    <citation type="submission" date="2019-04" db="EMBL/GenBank/DDBJ databases">
        <title>Friends and foes A comparative genomics study of 23 Aspergillus species from section Flavi.</title>
        <authorList>
            <consortium name="DOE Joint Genome Institute"/>
            <person name="Kjaerbolling I."/>
            <person name="Vesth T."/>
            <person name="Frisvad J.C."/>
            <person name="Nybo J.L."/>
            <person name="Theobald S."/>
            <person name="Kildgaard S."/>
            <person name="Isbrandt T."/>
            <person name="Kuo A."/>
            <person name="Sato A."/>
            <person name="Lyhne E.K."/>
            <person name="Kogle M.E."/>
            <person name="Wiebenga A."/>
            <person name="Kun R.S."/>
            <person name="Lubbers R.J."/>
            <person name="Makela M.R."/>
            <person name="Barry K."/>
            <person name="Chovatia M."/>
            <person name="Clum A."/>
            <person name="Daum C."/>
            <person name="Haridas S."/>
            <person name="He G."/>
            <person name="LaButti K."/>
            <person name="Lipzen A."/>
            <person name="Mondo S."/>
            <person name="Riley R."/>
            <person name="Salamov A."/>
            <person name="Simmons B.A."/>
            <person name="Magnuson J.K."/>
            <person name="Henrissat B."/>
            <person name="Mortensen U.H."/>
            <person name="Larsen T.O."/>
            <person name="Devries R.P."/>
            <person name="Grigoriev I.V."/>
            <person name="Machida M."/>
            <person name="Baker S.E."/>
            <person name="Andersen M.R."/>
        </authorList>
    </citation>
    <scope>NUCLEOTIDE SEQUENCE</scope>
    <source>
        <strain evidence="6">CBS 117612</strain>
    </source>
</reference>
<dbReference type="InterPro" id="IPR001138">
    <property type="entry name" value="Zn2Cys6_DnaBD"/>
</dbReference>
<keyword evidence="4" id="KW-0539">Nucleus</keyword>
<dbReference type="GO" id="GO:0003677">
    <property type="term" value="F:DNA binding"/>
    <property type="evidence" value="ECO:0007669"/>
    <property type="project" value="UniProtKB-KW"/>
</dbReference>
<keyword evidence="3" id="KW-0804">Transcription</keyword>
<keyword evidence="2" id="KW-0238">DNA-binding</keyword>
<gene>
    <name evidence="6" type="ORF">BDV24DRAFT_168174</name>
</gene>
<evidence type="ECO:0000256" key="4">
    <source>
        <dbReference type="ARBA" id="ARBA00023242"/>
    </source>
</evidence>
<sequence>MNTDFACDLQQMGAPYDLSEDGATMAGAPIVPDGYIQTDLLEMLDGTGGFNLPRQTRGIFRDHQLTSDMSSAPDLAWTDSTVSPSGSAGAWPQPYANLDIPVTEQSWDSAGVEPALQQLPLPQQDLAHEPTKPNNNVAVRRRSLDGTRAHVLRRQNHACDSCRMAKKACDLPPNAAGAAERRKSYRQTCSMCRTRGLQCTVTWLASKQARKGTASTRAASAASAASLRAAAVSPSAIEGDIARQVVARDTCALQFDLYVEAFDMPVSQCLLPGSMPPLYNLGVAAFSLLSKSTPISRHFDKANEWIQSCWEAAHGEGWSGPVDNAPHVFRTLSILDALLQRSEPWRAAESRNASITQAYKWVAVASAAQFVTTSEKGAGNRTPSQNHDLALATFRKARDMVFGNIAAIASFRLAFSMLLFGIIIPPGCGEEKQRFEEDTRFTLCEGVRRLQLLCGLAQTRLRVVSARSTVSNSSGGDSGGQYLEDPNIPPDVIPLVTELVAAVQWLVNLASAAVVSSSYQNFCPAQIRVGDGVLQTDSSLSPSLSLVEEPQQQEIEDSIVARARGEAKPFLTVWNQGTLSHDDTGNDRYVAPLECARRMTSVAVLLWKSLARLTVAVECRKGAELDYEEIELLYDKMTTLVQLWRTTFGTFDSTTTLHLYEAPTAVWRLFTFCSNDADLAILLFCELAQRLETQLARNSSASAPLETPQWRLYSALQSDHTSRARQRLVSAIQVAAIAARDHSQGSQGQKAPEPRRHGLLNKPIHPWPRMIVQAHSLAVKTFAEEIYKSVVPSQAAVTMASGLKTCMQSLQDLEESLVTFPDITVR</sequence>
<evidence type="ECO:0000256" key="2">
    <source>
        <dbReference type="ARBA" id="ARBA00023125"/>
    </source>
</evidence>
<dbReference type="OrthoDB" id="2123952at2759"/>
<dbReference type="SMART" id="SM00066">
    <property type="entry name" value="GAL4"/>
    <property type="match status" value="1"/>
</dbReference>
<dbReference type="InterPro" id="IPR036864">
    <property type="entry name" value="Zn2-C6_fun-type_DNA-bd_sf"/>
</dbReference>
<name>A0A5N6XVC4_9EURO</name>